<dbReference type="STRING" id="315750.BPUM_1640"/>
<accession>A8FDK5</accession>
<reference evidence="1 2" key="3">
    <citation type="journal article" date="2013" name="PLoS ONE">
        <title>Candidate genes that may be responsible for the unusual resistances exhibited by Bacillus pumilus SAFR-032 spores.</title>
        <authorList>
            <person name="Tirumalai M.R."/>
            <person name="Rastogi R."/>
            <person name="Zamani N."/>
            <person name="O'Bryant Williams E."/>
            <person name="Allen S."/>
            <person name="Diouf F."/>
            <person name="Kwende S."/>
            <person name="Weinstock G.M."/>
            <person name="Venkateswaran K.J."/>
            <person name="Fox G.E."/>
        </authorList>
    </citation>
    <scope>NUCLEOTIDE SEQUENCE [LARGE SCALE GENOMIC DNA]</scope>
    <source>
        <strain evidence="1 2">SAFR-032</strain>
    </source>
</reference>
<evidence type="ECO:0000313" key="2">
    <source>
        <dbReference type="Proteomes" id="UP000001355"/>
    </source>
</evidence>
<proteinExistence type="predicted"/>
<dbReference type="Proteomes" id="UP000001355">
    <property type="component" value="Chromosome"/>
</dbReference>
<name>A8FDK5_BACP2</name>
<dbReference type="EMBL" id="CP000813">
    <property type="protein sequence ID" value="ABV62322.2"/>
    <property type="molecule type" value="Genomic_DNA"/>
</dbReference>
<organism evidence="1 2">
    <name type="scientific">Bacillus pumilus (strain SAFR-032)</name>
    <dbReference type="NCBI Taxonomy" id="315750"/>
    <lineage>
        <taxon>Bacteria</taxon>
        <taxon>Bacillati</taxon>
        <taxon>Bacillota</taxon>
        <taxon>Bacilli</taxon>
        <taxon>Bacillales</taxon>
        <taxon>Bacillaceae</taxon>
        <taxon>Bacillus</taxon>
    </lineage>
</organism>
<dbReference type="AlphaFoldDB" id="A8FDK5"/>
<reference evidence="1 2" key="1">
    <citation type="journal article" date="2007" name="PLoS ONE">
        <title>Paradoxical DNA repair and peroxide resistance gene conservation in Bacillus pumilus SAFR-032.</title>
        <authorList>
            <person name="Gioia J."/>
            <person name="Yerrapragada S."/>
            <person name="Qin X."/>
            <person name="Jiang H."/>
            <person name="Igboeli O.C."/>
            <person name="Muzny D."/>
            <person name="Dugan-Rocha S."/>
            <person name="Ding Y."/>
            <person name="Hawes A."/>
            <person name="Liu W."/>
            <person name="Perez L."/>
            <person name="Kovar C."/>
            <person name="Dinh H."/>
            <person name="Lee S."/>
            <person name="Nazareth L."/>
            <person name="Blyth P."/>
            <person name="Holder M."/>
            <person name="Buhay C."/>
            <person name="Tirumalai M.R."/>
            <person name="Liu Y."/>
            <person name="Dasgupta I."/>
            <person name="Bokhetache L."/>
            <person name="Fujita M."/>
            <person name="Karouia F."/>
            <person name="Eswara Moorthy P."/>
            <person name="Siefert J."/>
            <person name="Uzman A."/>
            <person name="Buzumbo P."/>
            <person name="Verma A."/>
            <person name="Zwiya H."/>
            <person name="McWilliams B.D."/>
            <person name="Olowu A."/>
            <person name="Clinkenbeard K.D."/>
            <person name="Newcombe D."/>
            <person name="Golebiewski L."/>
            <person name="Petrosino J.F."/>
            <person name="Nicholson W.L."/>
            <person name="Fox G.E."/>
            <person name="Venkateswaran K."/>
            <person name="Highlander S.K."/>
            <person name="Weinstock G.M."/>
        </authorList>
    </citation>
    <scope>NUCLEOTIDE SEQUENCE [LARGE SCALE GENOMIC DNA]</scope>
    <source>
        <strain evidence="1 2">SAFR-032</strain>
    </source>
</reference>
<reference evidence="1 2" key="2">
    <citation type="journal article" date="2013" name="Extremophiles">
        <title>An ICEBs1-like element may be associated with the extreme radiation and desiccation resistance of Bacillus pumilus SAFR-032 spores.</title>
        <authorList>
            <person name="Tirumalai M.R."/>
            <person name="Fox G.E."/>
        </authorList>
    </citation>
    <scope>NUCLEOTIDE SEQUENCE [LARGE SCALE GENOMIC DNA]</scope>
    <source>
        <strain evidence="1 2">SAFR-032</strain>
    </source>
</reference>
<sequence length="180" mass="21489">MIFYINSETITRREHDVDHRIDIVQVINNINENIKYGNSELFLAIFHYQESRIYFDGSGFHKQRGELEFLFWYLNFVLHEGIKGIGYESEDTFKLISVIRSTQIKCGFWYLMCRHIGFDESRYATAVLYENLSDPFSYYTNADVTKMIKNKEELSEYKILFNDVYKNIKVQDISYDLFGK</sequence>
<evidence type="ECO:0000313" key="1">
    <source>
        <dbReference type="EMBL" id="ABV62322.2"/>
    </source>
</evidence>
<gene>
    <name evidence="1" type="ordered locus">BPUM_1640</name>
</gene>
<dbReference type="KEGG" id="bpu:BPUM_1640"/>
<protein>
    <submittedName>
        <fullName evidence="1">Uncharacterized protein</fullName>
    </submittedName>
</protein>
<keyword evidence="2" id="KW-1185">Reference proteome</keyword>